<dbReference type="PANTHER" id="PTHR43016">
    <property type="entry name" value="PRESEQUENCE PROTEASE"/>
    <property type="match status" value="1"/>
</dbReference>
<evidence type="ECO:0000259" key="1">
    <source>
        <dbReference type="SMART" id="SM01264"/>
    </source>
</evidence>
<feature type="domain" description="Peptidase M16C associated" evidence="1">
    <location>
        <begin position="531"/>
        <end position="787"/>
    </location>
</feature>
<organism evidence="2 3">
    <name type="scientific">Pythium insidiosum</name>
    <name type="common">Pythiosis disease agent</name>
    <dbReference type="NCBI Taxonomy" id="114742"/>
    <lineage>
        <taxon>Eukaryota</taxon>
        <taxon>Sar</taxon>
        <taxon>Stramenopiles</taxon>
        <taxon>Oomycota</taxon>
        <taxon>Peronosporomycetes</taxon>
        <taxon>Pythiales</taxon>
        <taxon>Pythiaceae</taxon>
        <taxon>Pythium</taxon>
    </lineage>
</organism>
<proteinExistence type="predicted"/>
<keyword evidence="3" id="KW-1185">Reference proteome</keyword>
<evidence type="ECO:0000313" key="3">
    <source>
        <dbReference type="Proteomes" id="UP001209570"/>
    </source>
</evidence>
<dbReference type="PANTHER" id="PTHR43016:SF13">
    <property type="entry name" value="PRESEQUENCE PROTEASE, MITOCHONDRIAL"/>
    <property type="match status" value="1"/>
</dbReference>
<dbReference type="InterPro" id="IPR007863">
    <property type="entry name" value="Peptidase_M16_C"/>
</dbReference>
<dbReference type="GO" id="GO:0046872">
    <property type="term" value="F:metal ion binding"/>
    <property type="evidence" value="ECO:0007669"/>
    <property type="project" value="InterPro"/>
</dbReference>
<sequence length="1095" mass="121657">MSAMRRLLRGRAAQAPRVARSMGPTALPYSTAVRLARGDGCRALQVGETYHNFVLQRATTVPEYNIEALELEHARTKARYLHIDAKDVNNVFSVMFRTPPASSNGIAHILEHTTLCGSRQFPVRDPFFNMIKRSLNTYMNALTAYDHTMYPFSTVNEKDLKNLRAVYLDAVFFPNLRRLDFLQEGHRLEIVEDKGGELELQYKGVVYNEMKGVMSDANNLFATRVQQALMEGTIYGHVSGGDPAAIPDLTYEELKAFHAKHYHPSNACFFSYGDMSLTDHLQYLDEEILSKFEYQPDSAAVRVDNETPLDISKTSNDSKLVVVDGPTSNMNAGGAIDEEGTAMLERDPNMKFCMSKYLPMSSTDPFETFVMRIVAYLLTNGPSSELYKALIDSGLAQDFAVGTGFDTSTFYPTFGVAVEGIEGEHAVPMIQDAVRQAYEGVVKNGFEQERVDALLHQVELNLKHIVGNFGMNLMHGVSSVWTHRGDIFANLQLNPLLERLEREMKANPRFLEGYVRDLLLKDETKSVQVLMRPNENYVREQEAREAQRLATLLDQQTNRDLDRIAKTTADLEKYQKQPQPVECLPTLTIGDIPVVTDGNTEHIDRLKLSHNVPAEFVQVPTTNEISYIRLSFDTTARLPVEYHMYVPLFTSVFGSLGTSRLRYDVLPTAIQNCSGGISCSALTHPALEDATSSSTQSLLLGTLCLPHKLEETLQILREVMTDTQYLDVENLKQLRILLQMSAANASNSISSSGAALAGKRGRVGLASSAFYDELYGGLTQIEQLQRWAQANDDELREIGTVLRDMARAVFTPDNMRLSVVTEDKLRSQVISSLEEQLILPLYRDHGIAGEVLSSLASSSTHAPVVNAVSDLRPTPRTFFGFPVSVNFVVETLPSVSFAHPDHGGAYGSGVSQGEGTFSLSSHYDPNTTQTLEAYSRALEWAASGGFTERDVQEALLSIFAKAYSRALEWAASGGFSERDVQEALLSIFASIDAPKTPAMKGKMAFLQALLSIFASIDAPKTPAMKGKMAFLRGITNEMRQQRREQYLSLSRVSLMEVAQHYFSEKPPSHVVIVGKDGLSKEMKSQHYFDVKEPGA</sequence>
<dbReference type="SMART" id="SM01264">
    <property type="entry name" value="M16C_associated"/>
    <property type="match status" value="1"/>
</dbReference>
<comment type="caution">
    <text evidence="2">The sequence shown here is derived from an EMBL/GenBank/DDBJ whole genome shotgun (WGS) entry which is preliminary data.</text>
</comment>
<dbReference type="AlphaFoldDB" id="A0AAD5LTE8"/>
<gene>
    <name evidence="2" type="ORF">P43SY_006737</name>
</gene>
<dbReference type="FunFam" id="3.30.830.10:FF:000057">
    <property type="entry name" value="Pitrilysin-like metalloprotease"/>
    <property type="match status" value="1"/>
</dbReference>
<dbReference type="Proteomes" id="UP001209570">
    <property type="component" value="Unassembled WGS sequence"/>
</dbReference>
<dbReference type="SUPFAM" id="SSF63411">
    <property type="entry name" value="LuxS/MPP-like metallohydrolase"/>
    <property type="match status" value="5"/>
</dbReference>
<dbReference type="Pfam" id="PF05193">
    <property type="entry name" value="Peptidase_M16_C"/>
    <property type="match status" value="1"/>
</dbReference>
<dbReference type="InterPro" id="IPR011765">
    <property type="entry name" value="Pept_M16_N"/>
</dbReference>
<dbReference type="InterPro" id="IPR013578">
    <property type="entry name" value="Peptidase_M16C_assoc"/>
</dbReference>
<evidence type="ECO:0000313" key="2">
    <source>
        <dbReference type="EMBL" id="KAJ0409240.1"/>
    </source>
</evidence>
<dbReference type="EMBL" id="JAKCXM010000005">
    <property type="protein sequence ID" value="KAJ0409240.1"/>
    <property type="molecule type" value="Genomic_DNA"/>
</dbReference>
<reference evidence="2" key="1">
    <citation type="submission" date="2021-12" db="EMBL/GenBank/DDBJ databases">
        <title>Prjna785345.</title>
        <authorList>
            <person name="Rujirawat T."/>
            <person name="Krajaejun T."/>
        </authorList>
    </citation>
    <scope>NUCLEOTIDE SEQUENCE</scope>
    <source>
        <strain evidence="2">Pi057C3</strain>
    </source>
</reference>
<accession>A0AAD5LTE8</accession>
<dbReference type="InterPro" id="IPR011249">
    <property type="entry name" value="Metalloenz_LuxS/M16"/>
</dbReference>
<dbReference type="GO" id="GO:0016485">
    <property type="term" value="P:protein processing"/>
    <property type="evidence" value="ECO:0007669"/>
    <property type="project" value="TreeGrafter"/>
</dbReference>
<dbReference type="Pfam" id="PF08367">
    <property type="entry name" value="M16C_assoc"/>
    <property type="match status" value="1"/>
</dbReference>
<protein>
    <recommendedName>
        <fullName evidence="1">Peptidase M16C associated domain-containing protein</fullName>
    </recommendedName>
</protein>
<dbReference type="Gene3D" id="3.30.830.10">
    <property type="entry name" value="Metalloenzyme, LuxS/M16 peptidase-like"/>
    <property type="match status" value="6"/>
</dbReference>
<name>A0AAD5LTE8_PYTIN</name>
<dbReference type="GO" id="GO:0004222">
    <property type="term" value="F:metalloendopeptidase activity"/>
    <property type="evidence" value="ECO:0007669"/>
    <property type="project" value="TreeGrafter"/>
</dbReference>
<dbReference type="Pfam" id="PF00675">
    <property type="entry name" value="Peptidase_M16"/>
    <property type="match status" value="1"/>
</dbReference>